<gene>
    <name evidence="2" type="ORF">GCM10008933_30130</name>
</gene>
<sequence length="359" mass="41264">MKNANESTPSEVYQAGYREGYRYGGCQAILARIPPQISGKTNIRVLYIPQGFEAIDQGMSDALQQLAAECIIATPDKMLEAARNCRPDLVIVMNGLHVFPADHVAHIRMIRQMGIKTAVWFVDDPYFTDETVELSVSYDVVFTHEQDCVSFYKEAGCSQVYYLPLAVSPNTFAPVRTTIEQQFDICFIGNAFWNRVELFDQLEPFLQDKKVIIAGGHWDRLKRYDQMSRFIRIGWVPVPETVAYYNGSRIVINLHRPTSAGSDNHNGRGLSGSSINPRTYEISACGTLQITDIRSDLLRYYRPGYDIETFQDVGDLQSKIDYYLQHEQERLAIAWRSLWTTRQYHTFVHRVRQLFEFVL</sequence>
<keyword evidence="3" id="KW-1185">Reference proteome</keyword>
<proteinExistence type="predicted"/>
<protein>
    <submittedName>
        <fullName evidence="2">Glycosyltransferase</fullName>
    </submittedName>
</protein>
<accession>A0ABP3ICK0</accession>
<name>A0ABP3ICK0_9BACL</name>
<reference evidence="3" key="1">
    <citation type="journal article" date="2019" name="Int. J. Syst. Evol. Microbiol.">
        <title>The Global Catalogue of Microorganisms (GCM) 10K type strain sequencing project: providing services to taxonomists for standard genome sequencing and annotation.</title>
        <authorList>
            <consortium name="The Broad Institute Genomics Platform"/>
            <consortium name="The Broad Institute Genome Sequencing Center for Infectious Disease"/>
            <person name="Wu L."/>
            <person name="Ma J."/>
        </authorList>
    </citation>
    <scope>NUCLEOTIDE SEQUENCE [LARGE SCALE GENOMIC DNA]</scope>
    <source>
        <strain evidence="3">JCM 12774</strain>
    </source>
</reference>
<comment type="caution">
    <text evidence="2">The sequence shown here is derived from an EMBL/GenBank/DDBJ whole genome shotgun (WGS) entry which is preliminary data.</text>
</comment>
<evidence type="ECO:0000313" key="3">
    <source>
        <dbReference type="Proteomes" id="UP001500340"/>
    </source>
</evidence>
<organism evidence="2 3">
    <name type="scientific">Paenibacillus motobuensis</name>
    <dbReference type="NCBI Taxonomy" id="295324"/>
    <lineage>
        <taxon>Bacteria</taxon>
        <taxon>Bacillati</taxon>
        <taxon>Bacillota</taxon>
        <taxon>Bacilli</taxon>
        <taxon>Bacillales</taxon>
        <taxon>Paenibacillaceae</taxon>
        <taxon>Paenibacillus</taxon>
    </lineage>
</organism>
<dbReference type="InterPro" id="IPR055259">
    <property type="entry name" value="YkvP/CgeB_Glyco_trans-like"/>
</dbReference>
<dbReference type="SUPFAM" id="SSF53756">
    <property type="entry name" value="UDP-Glycosyltransferase/glycogen phosphorylase"/>
    <property type="match status" value="1"/>
</dbReference>
<feature type="domain" description="Spore protein YkvP/CgeB glycosyl transferase-like" evidence="1">
    <location>
        <begin position="200"/>
        <end position="355"/>
    </location>
</feature>
<dbReference type="Pfam" id="PF13524">
    <property type="entry name" value="Glyco_trans_1_2"/>
    <property type="match status" value="1"/>
</dbReference>
<evidence type="ECO:0000259" key="1">
    <source>
        <dbReference type="Pfam" id="PF13524"/>
    </source>
</evidence>
<dbReference type="Proteomes" id="UP001500340">
    <property type="component" value="Unassembled WGS sequence"/>
</dbReference>
<dbReference type="Gene3D" id="3.40.50.2000">
    <property type="entry name" value="Glycogen Phosphorylase B"/>
    <property type="match status" value="1"/>
</dbReference>
<evidence type="ECO:0000313" key="2">
    <source>
        <dbReference type="EMBL" id="GAA0397564.1"/>
    </source>
</evidence>
<dbReference type="EMBL" id="BAAACX010000013">
    <property type="protein sequence ID" value="GAA0397564.1"/>
    <property type="molecule type" value="Genomic_DNA"/>
</dbReference>